<dbReference type="AlphaFoldDB" id="A0A017HM29"/>
<name>A0A017HM29_9RHOB</name>
<comment type="caution">
    <text evidence="1">The sequence shown here is derived from an EMBL/GenBank/DDBJ whole genome shotgun (WGS) entry which is preliminary data.</text>
</comment>
<sequence>MGRKLMGLLRQVVADDDGQGLPALSHRLLIATPGWATARPYTVYLAPNERGEFLVTCRELPGITTFGEDEEEALAMAEQAIREAVGAPRPSSDFPD</sequence>
<reference evidence="1 2" key="1">
    <citation type="submission" date="2013-02" db="EMBL/GenBank/DDBJ databases">
        <authorList>
            <person name="Fiebig A."/>
            <person name="Goeker M."/>
            <person name="Klenk H.-P.P."/>
        </authorList>
    </citation>
    <scope>NUCLEOTIDE SEQUENCE [LARGE SCALE GENOMIC DNA]</scope>
    <source>
        <strain evidence="1 2">DSM 19309</strain>
    </source>
</reference>
<dbReference type="Proteomes" id="UP000019666">
    <property type="component" value="Unassembled WGS sequence"/>
</dbReference>
<dbReference type="HOGENOM" id="CLU_2357979_0_0_5"/>
<protein>
    <recommendedName>
        <fullName evidence="3">HicB-like antitoxin of toxin-antitoxin system domain-containing protein</fullName>
    </recommendedName>
</protein>
<keyword evidence="2" id="KW-1185">Reference proteome</keyword>
<accession>A0A017HM29</accession>
<dbReference type="Gene3D" id="3.30.160.250">
    <property type="match status" value="1"/>
</dbReference>
<proteinExistence type="predicted"/>
<evidence type="ECO:0000313" key="1">
    <source>
        <dbReference type="EMBL" id="EYD74839.1"/>
    </source>
</evidence>
<dbReference type="EMBL" id="AOSK01000103">
    <property type="protein sequence ID" value="EYD74839.1"/>
    <property type="molecule type" value="Genomic_DNA"/>
</dbReference>
<evidence type="ECO:0000313" key="2">
    <source>
        <dbReference type="Proteomes" id="UP000019666"/>
    </source>
</evidence>
<dbReference type="InterPro" id="IPR035069">
    <property type="entry name" value="TTHA1013/TTHA0281-like"/>
</dbReference>
<dbReference type="STRING" id="442562.Rumeso_03606"/>
<gene>
    <name evidence="1" type="ORF">Rumeso_03606</name>
</gene>
<dbReference type="SUPFAM" id="SSF143100">
    <property type="entry name" value="TTHA1013/TTHA0281-like"/>
    <property type="match status" value="1"/>
</dbReference>
<evidence type="ECO:0008006" key="3">
    <source>
        <dbReference type="Google" id="ProtNLM"/>
    </source>
</evidence>
<organism evidence="1 2">
    <name type="scientific">Rubellimicrobium mesophilum DSM 19309</name>
    <dbReference type="NCBI Taxonomy" id="442562"/>
    <lineage>
        <taxon>Bacteria</taxon>
        <taxon>Pseudomonadati</taxon>
        <taxon>Pseudomonadota</taxon>
        <taxon>Alphaproteobacteria</taxon>
        <taxon>Rhodobacterales</taxon>
        <taxon>Roseobacteraceae</taxon>
        <taxon>Rubellimicrobium</taxon>
    </lineage>
</organism>